<dbReference type="InterPro" id="IPR027417">
    <property type="entry name" value="P-loop_NTPase"/>
</dbReference>
<dbReference type="GO" id="GO:0004140">
    <property type="term" value="F:dephospho-CoA kinase activity"/>
    <property type="evidence" value="ECO:0007669"/>
    <property type="project" value="UniProtKB-UniRule"/>
</dbReference>
<evidence type="ECO:0000256" key="2">
    <source>
        <dbReference type="ARBA" id="ARBA00011058"/>
    </source>
</evidence>
<gene>
    <name evidence="6" type="primary">coaE</name>
    <name evidence="8" type="ORF">SAMN04489867_1177</name>
</gene>
<name>A0A1H0P9J5_9MICO</name>
<evidence type="ECO:0000313" key="8">
    <source>
        <dbReference type="EMBL" id="SDP01329.1"/>
    </source>
</evidence>
<dbReference type="NCBIfam" id="TIGR00152">
    <property type="entry name" value="dephospho-CoA kinase"/>
    <property type="match status" value="1"/>
</dbReference>
<dbReference type="Pfam" id="PF04229">
    <property type="entry name" value="GrpB"/>
    <property type="match status" value="1"/>
</dbReference>
<dbReference type="EMBL" id="LT629711">
    <property type="protein sequence ID" value="SDP01329.1"/>
    <property type="molecule type" value="Genomic_DNA"/>
</dbReference>
<proteinExistence type="inferred from homology"/>
<keyword evidence="9" id="KW-1185">Reference proteome</keyword>
<keyword evidence="6" id="KW-0808">Transferase</keyword>
<comment type="function">
    <text evidence="6">Catalyzes the phosphorylation of the 3'-hydroxyl group of dephosphocoenzyme A to form coenzyme A.</text>
</comment>
<dbReference type="Pfam" id="PF01121">
    <property type="entry name" value="CoaE"/>
    <property type="match status" value="1"/>
</dbReference>
<evidence type="ECO:0000256" key="3">
    <source>
        <dbReference type="ARBA" id="ARBA00022490"/>
    </source>
</evidence>
<dbReference type="SUPFAM" id="SSF52540">
    <property type="entry name" value="P-loop containing nucleoside triphosphate hydrolases"/>
    <property type="match status" value="1"/>
</dbReference>
<comment type="similarity">
    <text evidence="2">In the C-terminal section; belongs to the UPF0157 (GrpB) family.</text>
</comment>
<dbReference type="EC" id="2.7.1.24" evidence="6 7"/>
<comment type="similarity">
    <text evidence="1">In the N-terminal section; belongs to the CoaE family.</text>
</comment>
<organism evidence="8 9">
    <name type="scientific">Pedococcus dokdonensis</name>
    <dbReference type="NCBI Taxonomy" id="443156"/>
    <lineage>
        <taxon>Bacteria</taxon>
        <taxon>Bacillati</taxon>
        <taxon>Actinomycetota</taxon>
        <taxon>Actinomycetes</taxon>
        <taxon>Micrococcales</taxon>
        <taxon>Intrasporangiaceae</taxon>
        <taxon>Pedococcus</taxon>
    </lineage>
</organism>
<evidence type="ECO:0000256" key="5">
    <source>
        <dbReference type="ARBA" id="ARBA00022840"/>
    </source>
</evidence>
<evidence type="ECO:0000256" key="7">
    <source>
        <dbReference type="NCBIfam" id="TIGR00152"/>
    </source>
</evidence>
<dbReference type="UniPathway" id="UPA00241">
    <property type="reaction ID" value="UER00356"/>
</dbReference>
<feature type="binding site" evidence="6">
    <location>
        <begin position="11"/>
        <end position="16"/>
    </location>
    <ligand>
        <name>ATP</name>
        <dbReference type="ChEBI" id="CHEBI:30616"/>
    </ligand>
</feature>
<keyword evidence="4 6" id="KW-0547">Nucleotide-binding</keyword>
<keyword evidence="6" id="KW-0173">Coenzyme A biosynthesis</keyword>
<keyword evidence="5 6" id="KW-0067">ATP-binding</keyword>
<dbReference type="GO" id="GO:0005737">
    <property type="term" value="C:cytoplasm"/>
    <property type="evidence" value="ECO:0007669"/>
    <property type="project" value="UniProtKB-SubCell"/>
</dbReference>
<evidence type="ECO:0000256" key="6">
    <source>
        <dbReference type="HAMAP-Rule" id="MF_00376"/>
    </source>
</evidence>
<comment type="catalytic activity">
    <reaction evidence="6">
        <text>3'-dephospho-CoA + ATP = ADP + CoA + H(+)</text>
        <dbReference type="Rhea" id="RHEA:18245"/>
        <dbReference type="ChEBI" id="CHEBI:15378"/>
        <dbReference type="ChEBI" id="CHEBI:30616"/>
        <dbReference type="ChEBI" id="CHEBI:57287"/>
        <dbReference type="ChEBI" id="CHEBI:57328"/>
        <dbReference type="ChEBI" id="CHEBI:456216"/>
        <dbReference type="EC" id="2.7.1.24"/>
    </reaction>
</comment>
<dbReference type="HAMAP" id="MF_00376">
    <property type="entry name" value="Dephospho_CoA_kinase"/>
    <property type="match status" value="1"/>
</dbReference>
<keyword evidence="3 6" id="KW-0963">Cytoplasm</keyword>
<dbReference type="InterPro" id="IPR007344">
    <property type="entry name" value="GrpB/CoaE"/>
</dbReference>
<accession>A0A1H0P9J5</accession>
<comment type="pathway">
    <text evidence="6">Cofactor biosynthesis; coenzyme A biosynthesis; CoA from (R)-pantothenate: step 5/5.</text>
</comment>
<dbReference type="STRING" id="443156.SAMN04489867_1177"/>
<evidence type="ECO:0000313" key="9">
    <source>
        <dbReference type="Proteomes" id="UP000199077"/>
    </source>
</evidence>
<reference evidence="9" key="1">
    <citation type="submission" date="2016-10" db="EMBL/GenBank/DDBJ databases">
        <authorList>
            <person name="Varghese N."/>
            <person name="Submissions S."/>
        </authorList>
    </citation>
    <scope>NUCLEOTIDE SEQUENCE [LARGE SCALE GENOMIC DNA]</scope>
    <source>
        <strain evidence="9">DSM 22329</strain>
    </source>
</reference>
<dbReference type="AlphaFoldDB" id="A0A1H0P9J5"/>
<evidence type="ECO:0000256" key="4">
    <source>
        <dbReference type="ARBA" id="ARBA00022741"/>
    </source>
</evidence>
<protein>
    <recommendedName>
        <fullName evidence="6 7">Dephospho-CoA kinase</fullName>
        <ecNumber evidence="6 7">2.7.1.24</ecNumber>
    </recommendedName>
    <alternativeName>
        <fullName evidence="6">Dephosphocoenzyme A kinase</fullName>
    </alternativeName>
</protein>
<dbReference type="PANTHER" id="PTHR10695">
    <property type="entry name" value="DEPHOSPHO-COA KINASE-RELATED"/>
    <property type="match status" value="1"/>
</dbReference>
<dbReference type="SUPFAM" id="SSF81301">
    <property type="entry name" value="Nucleotidyltransferase"/>
    <property type="match status" value="1"/>
</dbReference>
<keyword evidence="6 8" id="KW-0418">Kinase</keyword>
<dbReference type="Gene3D" id="3.30.460.10">
    <property type="entry name" value="Beta Polymerase, domain 2"/>
    <property type="match status" value="1"/>
</dbReference>
<dbReference type="GO" id="GO:0015937">
    <property type="term" value="P:coenzyme A biosynthetic process"/>
    <property type="evidence" value="ECO:0007669"/>
    <property type="project" value="UniProtKB-UniRule"/>
</dbReference>
<dbReference type="CDD" id="cd02022">
    <property type="entry name" value="DPCK"/>
    <property type="match status" value="1"/>
</dbReference>
<dbReference type="Proteomes" id="UP000199077">
    <property type="component" value="Chromosome I"/>
</dbReference>
<dbReference type="InterPro" id="IPR043519">
    <property type="entry name" value="NT_sf"/>
</dbReference>
<dbReference type="PANTHER" id="PTHR10695:SF46">
    <property type="entry name" value="BIFUNCTIONAL COENZYME A SYNTHASE-RELATED"/>
    <property type="match status" value="1"/>
</dbReference>
<dbReference type="NCBIfam" id="NF002879">
    <property type="entry name" value="PRK03333.1"/>
    <property type="match status" value="1"/>
</dbReference>
<comment type="subcellular location">
    <subcellularLocation>
        <location evidence="6">Cytoplasm</location>
    </subcellularLocation>
</comment>
<dbReference type="PROSITE" id="PS51219">
    <property type="entry name" value="DPCK"/>
    <property type="match status" value="1"/>
</dbReference>
<dbReference type="InterPro" id="IPR001977">
    <property type="entry name" value="Depp_CoAkinase"/>
</dbReference>
<comment type="similarity">
    <text evidence="6">Belongs to the CoaE family.</text>
</comment>
<sequence length="396" mass="42728">MLRVGLTGGIGSGKSTVAQRLSDLGAIVIDADILAREVVAPGTDGLAAIADRFGDTVLDDTGALNRPALGAIVFGDERARHDLEGITHPRIARRTRELVDAAPADAVVVHDVPLLVEKHYGPGYHLVVVVGTSEATRVKRLLQTRGMTEADARSRIAAQATDAERRAAADVWLTNDGTPEALLAAVDDLWTSRLLPFEENVRHGVRAGRPEQLTLSAPDPTWPAQAGRLVERLRLVFADLAVTVDHVGSTSVPGLLAKDVIDLQVGVRSLEDADETGLVDRLSAAGFPRTGDAAHDNAKDGTVWPKRFHASADPGRPANVHVREVGSPGWRWALMFRDWMRADPPASHEYAAEKRRLASTGVSVSDYAVAKEPWFDAVHERAESWARSSGWEPDRV</sequence>
<dbReference type="RefSeq" id="WP_091782758.1">
    <property type="nucleotide sequence ID" value="NZ_LT629711.1"/>
</dbReference>
<dbReference type="Gene3D" id="3.40.50.300">
    <property type="entry name" value="P-loop containing nucleotide triphosphate hydrolases"/>
    <property type="match status" value="1"/>
</dbReference>
<evidence type="ECO:0000256" key="1">
    <source>
        <dbReference type="ARBA" id="ARBA00008826"/>
    </source>
</evidence>
<dbReference type="GO" id="GO:0005524">
    <property type="term" value="F:ATP binding"/>
    <property type="evidence" value="ECO:0007669"/>
    <property type="project" value="UniProtKB-UniRule"/>
</dbReference>
<dbReference type="OrthoDB" id="9812943at2"/>